<dbReference type="Gene3D" id="1.10.3290.10">
    <property type="entry name" value="Fido-like domain"/>
    <property type="match status" value="1"/>
</dbReference>
<sequence length="387" mass="41606">MISFGNVSALQAALPEVRNDILKEGKLNVGGKEYKVDADTQQFVRSNPSNSAVARFFEATGKLFREGGNTDSVAKAMTKSVFDNALGQAERLKSSSSVEHGQMFFKDASLKTPVDVLNAFSRLDAQTIQSYGGELNKLADLAMSELLLDTEPAKSLNTQIGEDATKALASRVVKAFGGGAMGVKNNPKVASGLDIILAAEVKNLKAAQTHIEALANKDLSADIFSEALAETKFNKTGTTDNVERATAWIVNASNSEGNDAENMAALLKEYATNGKDLLNMENLKELHARLVPNIDRDYRGPSISESTLPSSIGGESMLKQHVEVFLKENPVADKDLGKNLFASVIGYHGFTDGNGRMGRTLYAIAELRNDSFTPLAMTAENNLHGIK</sequence>
<evidence type="ECO:0000313" key="3">
    <source>
        <dbReference type="Proteomes" id="UP001058687"/>
    </source>
</evidence>
<gene>
    <name evidence="2" type="ORF">HB761_02345</name>
</gene>
<feature type="domain" description="Fido" evidence="1">
    <location>
        <begin position="278"/>
        <end position="387"/>
    </location>
</feature>
<dbReference type="GO" id="GO:0016740">
    <property type="term" value="F:transferase activity"/>
    <property type="evidence" value="ECO:0007669"/>
    <property type="project" value="UniProtKB-KW"/>
</dbReference>
<dbReference type="NCBIfam" id="NF010653">
    <property type="entry name" value="PRK14052.1"/>
    <property type="match status" value="1"/>
</dbReference>
<dbReference type="Pfam" id="PF20793">
    <property type="entry name" value="VopS_N"/>
    <property type="match status" value="1"/>
</dbReference>
<proteinExistence type="predicted"/>
<dbReference type="SUPFAM" id="SSF140931">
    <property type="entry name" value="Fic-like"/>
    <property type="match status" value="1"/>
</dbReference>
<dbReference type="InterPro" id="IPR049418">
    <property type="entry name" value="VopS_N"/>
</dbReference>
<evidence type="ECO:0000259" key="1">
    <source>
        <dbReference type="PROSITE" id="PS51459"/>
    </source>
</evidence>
<dbReference type="Proteomes" id="UP001058687">
    <property type="component" value="Chromosome 1"/>
</dbReference>
<organism evidence="2 3">
    <name type="scientific">Vibrio campbellii</name>
    <dbReference type="NCBI Taxonomy" id="680"/>
    <lineage>
        <taxon>Bacteria</taxon>
        <taxon>Pseudomonadati</taxon>
        <taxon>Pseudomonadota</taxon>
        <taxon>Gammaproteobacteria</taxon>
        <taxon>Vibrionales</taxon>
        <taxon>Vibrionaceae</taxon>
        <taxon>Vibrio</taxon>
    </lineage>
</organism>
<name>A0AAE9SMZ1_9VIBR</name>
<dbReference type="InterPro" id="IPR036597">
    <property type="entry name" value="Fido-like_dom_sf"/>
</dbReference>
<dbReference type="EMBL" id="CP050467">
    <property type="protein sequence ID" value="UTZ25690.1"/>
    <property type="molecule type" value="Genomic_DNA"/>
</dbReference>
<evidence type="ECO:0000313" key="2">
    <source>
        <dbReference type="EMBL" id="UTZ25690.1"/>
    </source>
</evidence>
<accession>A0AAE9SMZ1</accession>
<dbReference type="AlphaFoldDB" id="A0AAE9SMZ1"/>
<protein>
    <submittedName>
        <fullName evidence="2">VopS family T3SS effector adenosine monophosphate-protein transferase</fullName>
    </submittedName>
</protein>
<dbReference type="PROSITE" id="PS51459">
    <property type="entry name" value="FIDO"/>
    <property type="match status" value="1"/>
</dbReference>
<dbReference type="RefSeq" id="WP_255937358.1">
    <property type="nucleotide sequence ID" value="NZ_CP050467.1"/>
</dbReference>
<reference evidence="2" key="1">
    <citation type="submission" date="2020-03" db="EMBL/GenBank/DDBJ databases">
        <title>Five strains of Vibrio campbellii isolated from Mariana Trench.</title>
        <authorList>
            <person name="Liang J."/>
            <person name="Zhang X.-H."/>
        </authorList>
    </citation>
    <scope>NUCLEOTIDE SEQUENCE</scope>
    <source>
        <strain evidence="2">LJC014</strain>
    </source>
</reference>
<dbReference type="InterPro" id="IPR003812">
    <property type="entry name" value="Fido"/>
</dbReference>
<keyword evidence="2" id="KW-0808">Transferase</keyword>